<dbReference type="OrthoDB" id="583504at2"/>
<dbReference type="RefSeq" id="WP_144871427.1">
    <property type="nucleotide sequence ID" value="NZ_LR213938.1"/>
</dbReference>
<proteinExistence type="predicted"/>
<name>A0A563VPA6_9CYAN</name>
<dbReference type="AlphaFoldDB" id="A0A563VPA6"/>
<accession>A0A563VPA6</accession>
<reference evidence="1 2" key="1">
    <citation type="submission" date="2019-01" db="EMBL/GenBank/DDBJ databases">
        <authorList>
            <person name="Brito A."/>
        </authorList>
    </citation>
    <scope>NUCLEOTIDE SEQUENCE [LARGE SCALE GENOMIC DNA]</scope>
    <source>
        <strain evidence="1">1</strain>
    </source>
</reference>
<evidence type="ECO:0000313" key="2">
    <source>
        <dbReference type="Proteomes" id="UP000320055"/>
    </source>
</evidence>
<evidence type="ECO:0000313" key="1">
    <source>
        <dbReference type="EMBL" id="VEP13175.1"/>
    </source>
</evidence>
<dbReference type="Proteomes" id="UP000320055">
    <property type="component" value="Unassembled WGS sequence"/>
</dbReference>
<dbReference type="EMBL" id="CAACVJ010000099">
    <property type="protein sequence ID" value="VEP13175.1"/>
    <property type="molecule type" value="Genomic_DNA"/>
</dbReference>
<gene>
    <name evidence="1" type="ORF">H1P_1880003</name>
</gene>
<sequence>MGLAVAVGRLADLNVHDPEGAEWLRESLSKVNEVLAEKGLPQHKEPEQLPSMQSRTAIATYSYSFLHHLRRFYARATNAPDWIPTPTPEGEDPAQDPVLDEEMYMMSSHLLCHSDCEGFYLPIKFDEVIVDREGWRGDLAISNRGVDEKNQGRVFGGLLGSSYRLMDKLLSITPKLGIELDRGRLTDAQAQRIDEDSQSNKGLWIEKTVWLSLFEAARLSIEFKTAICFT</sequence>
<organism evidence="1 2">
    <name type="scientific">Hyella patelloides LEGE 07179</name>
    <dbReference type="NCBI Taxonomy" id="945734"/>
    <lineage>
        <taxon>Bacteria</taxon>
        <taxon>Bacillati</taxon>
        <taxon>Cyanobacteriota</taxon>
        <taxon>Cyanophyceae</taxon>
        <taxon>Pleurocapsales</taxon>
        <taxon>Hyellaceae</taxon>
        <taxon>Hyella</taxon>
    </lineage>
</organism>
<keyword evidence="2" id="KW-1185">Reference proteome</keyword>
<protein>
    <submittedName>
        <fullName evidence="1">Uncharacterized protein</fullName>
    </submittedName>
</protein>